<dbReference type="SUPFAM" id="SSF53187">
    <property type="entry name" value="Zn-dependent exopeptidases"/>
    <property type="match status" value="1"/>
</dbReference>
<proteinExistence type="inferred from homology"/>
<evidence type="ECO:0000313" key="10">
    <source>
        <dbReference type="Proteomes" id="UP001198200"/>
    </source>
</evidence>
<evidence type="ECO:0000256" key="8">
    <source>
        <dbReference type="PIRSR" id="PIRSR001123-2"/>
    </source>
</evidence>
<dbReference type="GO" id="GO:0004177">
    <property type="term" value="F:aminopeptidase activity"/>
    <property type="evidence" value="ECO:0007669"/>
    <property type="project" value="UniProtKB-UniRule"/>
</dbReference>
<comment type="cofactor">
    <cofactor evidence="8">
        <name>a divalent metal cation</name>
        <dbReference type="ChEBI" id="CHEBI:60240"/>
    </cofactor>
    <text evidence="8">Binds 2 divalent metal cations per subunit.</text>
</comment>
<comment type="similarity">
    <text evidence="1 6">Belongs to the peptidase M42 family.</text>
</comment>
<feature type="binding site" evidence="8">
    <location>
        <position position="67"/>
    </location>
    <ligand>
        <name>Zn(2+)</name>
        <dbReference type="ChEBI" id="CHEBI:29105"/>
        <label>1</label>
    </ligand>
</feature>
<dbReference type="InterPro" id="IPR008007">
    <property type="entry name" value="Peptidase_M42"/>
</dbReference>
<evidence type="ECO:0000256" key="6">
    <source>
        <dbReference type="PIRNR" id="PIRNR001123"/>
    </source>
</evidence>
<dbReference type="InterPro" id="IPR023367">
    <property type="entry name" value="Peptidase_M42_dom2"/>
</dbReference>
<reference evidence="9 10" key="1">
    <citation type="submission" date="2021-10" db="EMBL/GenBank/DDBJ databases">
        <title>Anaerobic single-cell dispensing facilitates the cultivation of human gut bacteria.</title>
        <authorList>
            <person name="Afrizal A."/>
        </authorList>
    </citation>
    <scope>NUCLEOTIDE SEQUENCE [LARGE SCALE GENOMIC DNA]</scope>
    <source>
        <strain evidence="9 10">CLA-AA-H224</strain>
    </source>
</reference>
<dbReference type="Gene3D" id="3.40.630.10">
    <property type="entry name" value="Zn peptidases"/>
    <property type="match status" value="1"/>
</dbReference>
<accession>A0AAE3JCG4</accession>
<evidence type="ECO:0000256" key="3">
    <source>
        <dbReference type="ARBA" id="ARBA00022670"/>
    </source>
</evidence>
<dbReference type="RefSeq" id="WP_227101088.1">
    <property type="nucleotide sequence ID" value="NZ_JAJEQN010000022.1"/>
</dbReference>
<dbReference type="Proteomes" id="UP001198200">
    <property type="component" value="Unassembled WGS sequence"/>
</dbReference>
<sequence>MNQYLDYIMEQLEKLMAIDSPSGFTKKVTDYLLEEYARLGYSAKRTVKGGVIAEIGGEGDPILTMAHVDTLGAVVAEIKSNGRLRLSPVGGFNANNAEAHNCRVYTYDGQIYEGTIQLADASLHVNKEYSTTQRTFQSVEVVLDEPVTSKDDVKALGITNGCFVCADPNLVVTNSGYIKSRFLDDKLSAAILLGYAKYIRENNITPLRKVYQHMTVFEEVGHGACASIPEDVTELLSVDMGCVGDGLECTERQVSICAKDGHGPYNYQVTTGLVNAAKKDSIDYAVDIYPFYGSDADAALSAGKDARHGLIGAGVYASHGYERSHKDGVVNTFRLLCSYLNGNAPKMD</sequence>
<keyword evidence="10" id="KW-1185">Reference proteome</keyword>
<evidence type="ECO:0000256" key="5">
    <source>
        <dbReference type="ARBA" id="ARBA00022801"/>
    </source>
</evidence>
<name>A0AAE3JCG4_9FIRM</name>
<evidence type="ECO:0000256" key="2">
    <source>
        <dbReference type="ARBA" id="ARBA00022438"/>
    </source>
</evidence>
<dbReference type="GO" id="GO:0006508">
    <property type="term" value="P:proteolysis"/>
    <property type="evidence" value="ECO:0007669"/>
    <property type="project" value="UniProtKB-KW"/>
</dbReference>
<feature type="binding site" evidence="8">
    <location>
        <position position="184"/>
    </location>
    <ligand>
        <name>Zn(2+)</name>
        <dbReference type="ChEBI" id="CHEBI:29105"/>
        <label>1</label>
    </ligand>
</feature>
<dbReference type="PIRSF" id="PIRSF001123">
    <property type="entry name" value="PepA_GA"/>
    <property type="match status" value="1"/>
</dbReference>
<comment type="caution">
    <text evidence="9">The sequence shown here is derived from an EMBL/GenBank/DDBJ whole genome shotgun (WGS) entry which is preliminary data.</text>
</comment>
<feature type="binding site" evidence="8">
    <location>
        <position position="184"/>
    </location>
    <ligand>
        <name>Zn(2+)</name>
        <dbReference type="ChEBI" id="CHEBI:29105"/>
        <label>2</label>
    </ligand>
</feature>
<dbReference type="SUPFAM" id="SSF101821">
    <property type="entry name" value="Aminopeptidase/glucanase lid domain"/>
    <property type="match status" value="1"/>
</dbReference>
<keyword evidence="4 8" id="KW-0479">Metal-binding</keyword>
<evidence type="ECO:0000256" key="4">
    <source>
        <dbReference type="ARBA" id="ARBA00022723"/>
    </source>
</evidence>
<dbReference type="AlphaFoldDB" id="A0AAE3JCG4"/>
<dbReference type="CDD" id="cd05657">
    <property type="entry name" value="M42_glucanase_like"/>
    <property type="match status" value="1"/>
</dbReference>
<gene>
    <name evidence="9" type="ORF">LKD48_09475</name>
</gene>
<evidence type="ECO:0000313" key="9">
    <source>
        <dbReference type="EMBL" id="MCC2221861.1"/>
    </source>
</evidence>
<dbReference type="Pfam" id="PF05343">
    <property type="entry name" value="Peptidase_M42"/>
    <property type="match status" value="1"/>
</dbReference>
<keyword evidence="3" id="KW-0645">Protease</keyword>
<dbReference type="EMBL" id="JAJEQN010000022">
    <property type="protein sequence ID" value="MCC2221861.1"/>
    <property type="molecule type" value="Genomic_DNA"/>
</dbReference>
<keyword evidence="2" id="KW-0031">Aminopeptidase</keyword>
<keyword evidence="5" id="KW-0378">Hydrolase</keyword>
<feature type="binding site" evidence="8">
    <location>
        <position position="219"/>
    </location>
    <ligand>
        <name>Zn(2+)</name>
        <dbReference type="ChEBI" id="CHEBI:29105"/>
        <label>2</label>
    </ligand>
</feature>
<protein>
    <submittedName>
        <fullName evidence="9">M42 family metallopeptidase</fullName>
    </submittedName>
</protein>
<dbReference type="PANTHER" id="PTHR32481">
    <property type="entry name" value="AMINOPEPTIDASE"/>
    <property type="match status" value="1"/>
</dbReference>
<evidence type="ECO:0000256" key="1">
    <source>
        <dbReference type="ARBA" id="ARBA00006272"/>
    </source>
</evidence>
<feature type="binding site" evidence="8">
    <location>
        <position position="239"/>
    </location>
    <ligand>
        <name>Zn(2+)</name>
        <dbReference type="ChEBI" id="CHEBI:29105"/>
        <label>1</label>
    </ligand>
</feature>
<dbReference type="InterPro" id="IPR051464">
    <property type="entry name" value="Peptidase_M42_aminopept"/>
</dbReference>
<evidence type="ECO:0000256" key="7">
    <source>
        <dbReference type="PIRSR" id="PIRSR001123-1"/>
    </source>
</evidence>
<dbReference type="PANTHER" id="PTHR32481:SF7">
    <property type="entry name" value="AMINOPEPTIDASE YHFE-RELATED"/>
    <property type="match status" value="1"/>
</dbReference>
<feature type="active site" description="Proton acceptor" evidence="7">
    <location>
        <position position="218"/>
    </location>
</feature>
<organism evidence="9 10">
    <name type="scientific">Anthropogastromicrobium aceti</name>
    <dbReference type="NCBI Taxonomy" id="2981768"/>
    <lineage>
        <taxon>Bacteria</taxon>
        <taxon>Bacillati</taxon>
        <taxon>Bacillota</taxon>
        <taxon>Clostridia</taxon>
        <taxon>Lachnospirales</taxon>
        <taxon>Lachnospiraceae</taxon>
        <taxon>Anthropogastromicrobium</taxon>
    </lineage>
</organism>
<dbReference type="GO" id="GO:0046872">
    <property type="term" value="F:metal ion binding"/>
    <property type="evidence" value="ECO:0007669"/>
    <property type="project" value="UniProtKB-UniRule"/>
</dbReference>
<dbReference type="Gene3D" id="2.40.30.40">
    <property type="entry name" value="Peptidase M42, domain 2"/>
    <property type="match status" value="1"/>
</dbReference>